<organism evidence="1 2">
    <name type="scientific">Brevundimonas phage vB_BgoS-Bajun</name>
    <dbReference type="NCBI Taxonomy" id="2948594"/>
    <lineage>
        <taxon>Viruses</taxon>
        <taxon>Duplodnaviria</taxon>
        <taxon>Heunggongvirae</taxon>
        <taxon>Uroviricota</taxon>
        <taxon>Caudoviricetes</taxon>
        <taxon>Dolichocephalovirinae</taxon>
    </lineage>
</organism>
<evidence type="ECO:0000313" key="1">
    <source>
        <dbReference type="EMBL" id="UTC29692.1"/>
    </source>
</evidence>
<name>A0A9E7SUR3_9CAUD</name>
<proteinExistence type="predicted"/>
<accession>A0A9E7SUR3</accession>
<sequence>MAERTVSMEYQIRVVGLAWGGFKGGYSKSIVAPETPDKDGAQELSRLLMRNTLEGRAMFPDFQTLEDCEIIGVTYRVIIDEARLTTSTTTETVVLRAWDNETNAEMFAHDY</sequence>
<reference evidence="1" key="1">
    <citation type="submission" date="2022-05" db="EMBL/GenBank/DDBJ databases">
        <authorList>
            <person name="Friedrich I."/>
            <person name="Poehlein A."/>
            <person name="Schneider D."/>
            <person name="Hertel R."/>
            <person name="Daniel R."/>
        </authorList>
    </citation>
    <scope>NUCLEOTIDE SEQUENCE</scope>
</reference>
<protein>
    <submittedName>
        <fullName evidence="1">Uncharacterized protein</fullName>
    </submittedName>
</protein>
<evidence type="ECO:0000313" key="2">
    <source>
        <dbReference type="Proteomes" id="UP001057427"/>
    </source>
</evidence>
<dbReference type="Proteomes" id="UP001057427">
    <property type="component" value="Segment"/>
</dbReference>
<dbReference type="EMBL" id="ON529858">
    <property type="protein sequence ID" value="UTC29692.1"/>
    <property type="molecule type" value="Genomic_DNA"/>
</dbReference>
<keyword evidence="2" id="KW-1185">Reference proteome</keyword>
<gene>
    <name evidence="1" type="ORF">BAJUN_00620</name>
</gene>